<dbReference type="GO" id="GO:0003723">
    <property type="term" value="F:RNA binding"/>
    <property type="evidence" value="ECO:0007669"/>
    <property type="project" value="InterPro"/>
</dbReference>
<evidence type="ECO:0000256" key="2">
    <source>
        <dbReference type="ARBA" id="ARBA00022801"/>
    </source>
</evidence>
<keyword evidence="1" id="KW-0540">Nuclease</keyword>
<dbReference type="Gene3D" id="3.10.450.30">
    <property type="entry name" value="Microbial ribonucleases"/>
    <property type="match status" value="1"/>
</dbReference>
<dbReference type="SUPFAM" id="SSF53933">
    <property type="entry name" value="Microbial ribonucleases"/>
    <property type="match status" value="1"/>
</dbReference>
<evidence type="ECO:0000313" key="4">
    <source>
        <dbReference type="EMBL" id="KAK6525200.1"/>
    </source>
</evidence>
<feature type="signal peptide" evidence="3">
    <location>
        <begin position="1"/>
        <end position="17"/>
    </location>
</feature>
<protein>
    <submittedName>
        <fullName evidence="4">Uncharacterized protein</fullName>
    </submittedName>
</protein>
<evidence type="ECO:0000256" key="1">
    <source>
        <dbReference type="ARBA" id="ARBA00022722"/>
    </source>
</evidence>
<dbReference type="GO" id="GO:0004521">
    <property type="term" value="F:RNA endonuclease activity"/>
    <property type="evidence" value="ECO:0007669"/>
    <property type="project" value="InterPro"/>
</dbReference>
<comment type="caution">
    <text evidence="4">The sequence shown here is derived from an EMBL/GenBank/DDBJ whole genome shotgun (WGS) entry which is preliminary data.</text>
</comment>
<accession>A0AAV9WUE9</accession>
<dbReference type="AlphaFoldDB" id="A0AAV9WUE9"/>
<dbReference type="Proteomes" id="UP001365542">
    <property type="component" value="Unassembled WGS sequence"/>
</dbReference>
<keyword evidence="5" id="KW-1185">Reference proteome</keyword>
<name>A0AAV9WUE9_9PEZI</name>
<proteinExistence type="predicted"/>
<organism evidence="4 5">
    <name type="scientific">Orbilia ellipsospora</name>
    <dbReference type="NCBI Taxonomy" id="2528407"/>
    <lineage>
        <taxon>Eukaryota</taxon>
        <taxon>Fungi</taxon>
        <taxon>Dikarya</taxon>
        <taxon>Ascomycota</taxon>
        <taxon>Pezizomycotina</taxon>
        <taxon>Orbiliomycetes</taxon>
        <taxon>Orbiliales</taxon>
        <taxon>Orbiliaceae</taxon>
        <taxon>Orbilia</taxon>
    </lineage>
</organism>
<reference evidence="4 5" key="1">
    <citation type="submission" date="2019-10" db="EMBL/GenBank/DDBJ databases">
        <authorList>
            <person name="Palmer J.M."/>
        </authorList>
    </citation>
    <scope>NUCLEOTIDE SEQUENCE [LARGE SCALE GENOMIC DNA]</scope>
    <source>
        <strain evidence="4 5">TWF694</strain>
    </source>
</reference>
<evidence type="ECO:0000256" key="3">
    <source>
        <dbReference type="SAM" id="SignalP"/>
    </source>
</evidence>
<gene>
    <name evidence="4" type="ORF">TWF694_005346</name>
</gene>
<keyword evidence="3" id="KW-0732">Signal</keyword>
<keyword evidence="2" id="KW-0378">Hydrolase</keyword>
<dbReference type="EMBL" id="JAVHJO010000017">
    <property type="protein sequence ID" value="KAK6525200.1"/>
    <property type="molecule type" value="Genomic_DNA"/>
</dbReference>
<evidence type="ECO:0000313" key="5">
    <source>
        <dbReference type="Proteomes" id="UP001365542"/>
    </source>
</evidence>
<dbReference type="GO" id="GO:0016787">
    <property type="term" value="F:hydrolase activity"/>
    <property type="evidence" value="ECO:0007669"/>
    <property type="project" value="UniProtKB-KW"/>
</dbReference>
<sequence>MWNILFLLSVCIPLSSCAVLNQAQKVLQDVSHVSQATIEDMNNTTESTPRVLVTEFQLIGGTFPQADVSCRDAGTVFRTFTAQYIQDAVNRAGNCWTNNSQYPCKTSGSRSYPDRYNNGDNLTLAGAYCRNVYNDFMEEFPVKIDGTLYGKAPNTDDTHDLWRVIFQRTRIFGGSWNLRYCGIIRHIPNNRAHFELCPP</sequence>
<dbReference type="InterPro" id="IPR000026">
    <property type="entry name" value="N1-like"/>
</dbReference>
<feature type="chain" id="PRO_5043642618" evidence="3">
    <location>
        <begin position="18"/>
        <end position="199"/>
    </location>
</feature>
<dbReference type="InterPro" id="IPR016191">
    <property type="entry name" value="Ribonuclease/ribotoxin"/>
</dbReference>
<dbReference type="Pfam" id="PF00545">
    <property type="entry name" value="Ribonuclease"/>
    <property type="match status" value="1"/>
</dbReference>